<keyword evidence="1" id="KW-0812">Transmembrane</keyword>
<dbReference type="AlphaFoldDB" id="A0A6A6PHR0"/>
<sequence length="348" mass="38118">MTSWLSKQKKQALLELSAEAGLKQDDDVRKDDLIDNLDKYLQANSTRLARNTSFQPYFDTRRTPFKARSSSAGAVTSDDGEVKSVVKARGRRTTKVKPEVGDEDVANLSPSGAVAAASNAINNALTPAVNKVRRRSQLLPASPADVADDVEDATKKFYSGLSSIWNDTRIPEIADTIREHCSSGLAVQATALALEAYGLQNTVLPRRYAFDVPSVRLGRTSTPSYAITLPDLFQLVTGGFWYNTLLWSSTSIFIPLLFSYFYNVSTRDARRPRTRAVTAAGHGFDPLIFNVAKALLTYIIYGQGYNFGLIDRRAISAVSMSMIGGYQGMMIGSYVGILVALYEAVLNK</sequence>
<evidence type="ECO:0000256" key="1">
    <source>
        <dbReference type="SAM" id="Phobius"/>
    </source>
</evidence>
<dbReference type="OrthoDB" id="4034134at2759"/>
<dbReference type="GeneID" id="54478681"/>
<accession>A0A6A6PHR0</accession>
<dbReference type="PANTHER" id="PTHR41807">
    <property type="entry name" value="GLUTATHIONE TRANSFERASE 3"/>
    <property type="match status" value="1"/>
</dbReference>
<dbReference type="GO" id="GO:0016020">
    <property type="term" value="C:membrane"/>
    <property type="evidence" value="ECO:0007669"/>
    <property type="project" value="TreeGrafter"/>
</dbReference>
<dbReference type="InterPro" id="IPR038872">
    <property type="entry name" value="Put_GTT3"/>
</dbReference>
<dbReference type="RefSeq" id="XP_033586110.1">
    <property type="nucleotide sequence ID" value="XM_033737679.1"/>
</dbReference>
<keyword evidence="1" id="KW-1133">Transmembrane helix</keyword>
<gene>
    <name evidence="2" type="ORF">BDY17DRAFT_327498</name>
</gene>
<protein>
    <submittedName>
        <fullName evidence="2">Uncharacterized protein</fullName>
    </submittedName>
</protein>
<feature type="transmembrane region" description="Helical" evidence="1">
    <location>
        <begin position="240"/>
        <end position="262"/>
    </location>
</feature>
<proteinExistence type="predicted"/>
<keyword evidence="1" id="KW-0472">Membrane</keyword>
<keyword evidence="3" id="KW-1185">Reference proteome</keyword>
<evidence type="ECO:0000313" key="3">
    <source>
        <dbReference type="Proteomes" id="UP000799767"/>
    </source>
</evidence>
<feature type="transmembrane region" description="Helical" evidence="1">
    <location>
        <begin position="321"/>
        <end position="342"/>
    </location>
</feature>
<dbReference type="Proteomes" id="UP000799767">
    <property type="component" value="Unassembled WGS sequence"/>
</dbReference>
<name>A0A6A6PHR0_9PEZI</name>
<organism evidence="2 3">
    <name type="scientific">Neohortaea acidophila</name>
    <dbReference type="NCBI Taxonomy" id="245834"/>
    <lineage>
        <taxon>Eukaryota</taxon>
        <taxon>Fungi</taxon>
        <taxon>Dikarya</taxon>
        <taxon>Ascomycota</taxon>
        <taxon>Pezizomycotina</taxon>
        <taxon>Dothideomycetes</taxon>
        <taxon>Dothideomycetidae</taxon>
        <taxon>Mycosphaerellales</taxon>
        <taxon>Teratosphaeriaceae</taxon>
        <taxon>Neohortaea</taxon>
    </lineage>
</organism>
<dbReference type="PANTHER" id="PTHR41807:SF1">
    <property type="entry name" value="GLUTATHIONE TRANSFERASE 3"/>
    <property type="match status" value="1"/>
</dbReference>
<dbReference type="EMBL" id="MU001641">
    <property type="protein sequence ID" value="KAF2479540.1"/>
    <property type="molecule type" value="Genomic_DNA"/>
</dbReference>
<evidence type="ECO:0000313" key="2">
    <source>
        <dbReference type="EMBL" id="KAF2479540.1"/>
    </source>
</evidence>
<reference evidence="2" key="1">
    <citation type="journal article" date="2020" name="Stud. Mycol.">
        <title>101 Dothideomycetes genomes: a test case for predicting lifestyles and emergence of pathogens.</title>
        <authorList>
            <person name="Haridas S."/>
            <person name="Albert R."/>
            <person name="Binder M."/>
            <person name="Bloem J."/>
            <person name="Labutti K."/>
            <person name="Salamov A."/>
            <person name="Andreopoulos B."/>
            <person name="Baker S."/>
            <person name="Barry K."/>
            <person name="Bills G."/>
            <person name="Bluhm B."/>
            <person name="Cannon C."/>
            <person name="Castanera R."/>
            <person name="Culley D."/>
            <person name="Daum C."/>
            <person name="Ezra D."/>
            <person name="Gonzalez J."/>
            <person name="Henrissat B."/>
            <person name="Kuo A."/>
            <person name="Liang C."/>
            <person name="Lipzen A."/>
            <person name="Lutzoni F."/>
            <person name="Magnuson J."/>
            <person name="Mondo S."/>
            <person name="Nolan M."/>
            <person name="Ohm R."/>
            <person name="Pangilinan J."/>
            <person name="Park H.-J."/>
            <person name="Ramirez L."/>
            <person name="Alfaro M."/>
            <person name="Sun H."/>
            <person name="Tritt A."/>
            <person name="Yoshinaga Y."/>
            <person name="Zwiers L.-H."/>
            <person name="Turgeon B."/>
            <person name="Goodwin S."/>
            <person name="Spatafora J."/>
            <person name="Crous P."/>
            <person name="Grigoriev I."/>
        </authorList>
    </citation>
    <scope>NUCLEOTIDE SEQUENCE</scope>
    <source>
        <strain evidence="2">CBS 113389</strain>
    </source>
</reference>
<feature type="transmembrane region" description="Helical" evidence="1">
    <location>
        <begin position="283"/>
        <end position="301"/>
    </location>
</feature>